<dbReference type="GO" id="GO:0016020">
    <property type="term" value="C:membrane"/>
    <property type="evidence" value="ECO:0007669"/>
    <property type="project" value="UniProtKB-SubCell"/>
</dbReference>
<dbReference type="GO" id="GO:0020037">
    <property type="term" value="F:heme binding"/>
    <property type="evidence" value="ECO:0007669"/>
    <property type="project" value="UniProtKB-UniRule"/>
</dbReference>
<proteinExistence type="inferred from homology"/>
<keyword evidence="11" id="KW-1185">Reference proteome</keyword>
<evidence type="ECO:0000313" key="10">
    <source>
        <dbReference type="EMBL" id="KAG8042373.1"/>
    </source>
</evidence>
<dbReference type="PANTHER" id="PTHR19359">
    <property type="entry name" value="CYTOCHROME B5"/>
    <property type="match status" value="1"/>
</dbReference>
<evidence type="ECO:0000256" key="4">
    <source>
        <dbReference type="ARBA" id="ARBA00022723"/>
    </source>
</evidence>
<dbReference type="OrthoDB" id="260519at2759"/>
<keyword evidence="3 8" id="KW-0812">Transmembrane</keyword>
<dbReference type="InterPro" id="IPR050668">
    <property type="entry name" value="Cytochrome_b5"/>
</dbReference>
<dbReference type="Proteomes" id="UP000729913">
    <property type="component" value="Unassembled WGS sequence"/>
</dbReference>
<evidence type="ECO:0000256" key="3">
    <source>
        <dbReference type="ARBA" id="ARBA00022692"/>
    </source>
</evidence>
<evidence type="ECO:0000256" key="2">
    <source>
        <dbReference type="ARBA" id="ARBA00022617"/>
    </source>
</evidence>
<reference evidence="10" key="2">
    <citation type="submission" date="2021-04" db="EMBL/GenBank/DDBJ databases">
        <title>Genome-wide patterns of bracovirus chromosomal integration into multiple host tissues during parasitism.</title>
        <authorList>
            <person name="Chebbi M.A.C."/>
        </authorList>
    </citation>
    <scope>NUCLEOTIDE SEQUENCE</scope>
    <source>
        <tissue evidence="10">Whole body</tissue>
    </source>
</reference>
<dbReference type="InterPro" id="IPR001199">
    <property type="entry name" value="Cyt_B5-like_heme/steroid-bd"/>
</dbReference>
<feature type="domain" description="Cytochrome b5 heme-binding" evidence="9">
    <location>
        <begin position="2"/>
        <end position="78"/>
    </location>
</feature>
<accession>A0A8J5QYA5</accession>
<sequence>MTTVYSAAEVASHDNEKDLWMIIHGGVYDLTKFLQEHPGGEEVLLNLAGQDGTVCFDEMGHTAEAVSLRETYKIGVIADGDVGAPSPSYSKKEPTVDDDNWEYEETKEETSTLPYLFTDRKLTRIIIHDKVYDVTPFLNEHPGGEEILLDHKGVDASEDFDDVGHSADAQELMKKYMIGEIVASERTNSAPKKGWTTGQNKTNQQKVEGPPILFYMIVSGFLSFLIAAWYFKLGA</sequence>
<evidence type="ECO:0000256" key="7">
    <source>
        <dbReference type="ARBA" id="ARBA00038168"/>
    </source>
</evidence>
<dbReference type="EMBL" id="JAAOIC020000002">
    <property type="protein sequence ID" value="KAG8042373.1"/>
    <property type="molecule type" value="Genomic_DNA"/>
</dbReference>
<dbReference type="FunFam" id="3.10.120.10:FF:000002">
    <property type="entry name" value="Cytochrome b5 type B"/>
    <property type="match status" value="1"/>
</dbReference>
<evidence type="ECO:0000259" key="9">
    <source>
        <dbReference type="PROSITE" id="PS50255"/>
    </source>
</evidence>
<dbReference type="PROSITE" id="PS00191">
    <property type="entry name" value="CYTOCHROME_B5_1"/>
    <property type="match status" value="2"/>
</dbReference>
<feature type="transmembrane region" description="Helical" evidence="8">
    <location>
        <begin position="212"/>
        <end position="231"/>
    </location>
</feature>
<organism evidence="10 11">
    <name type="scientific">Cotesia typhae</name>
    <dbReference type="NCBI Taxonomy" id="2053667"/>
    <lineage>
        <taxon>Eukaryota</taxon>
        <taxon>Metazoa</taxon>
        <taxon>Ecdysozoa</taxon>
        <taxon>Arthropoda</taxon>
        <taxon>Hexapoda</taxon>
        <taxon>Insecta</taxon>
        <taxon>Pterygota</taxon>
        <taxon>Neoptera</taxon>
        <taxon>Endopterygota</taxon>
        <taxon>Hymenoptera</taxon>
        <taxon>Apocrita</taxon>
        <taxon>Ichneumonoidea</taxon>
        <taxon>Braconidae</taxon>
        <taxon>Microgastrinae</taxon>
        <taxon>Cotesia</taxon>
    </lineage>
</organism>
<keyword evidence="8" id="KW-1133">Transmembrane helix</keyword>
<dbReference type="PANTHER" id="PTHR19359:SF14">
    <property type="entry name" value="CYTOCHROME B5 A"/>
    <property type="match status" value="1"/>
</dbReference>
<comment type="subcellular location">
    <subcellularLocation>
        <location evidence="1">Membrane</location>
    </subcellularLocation>
</comment>
<gene>
    <name evidence="10" type="ORF">G9C98_005007</name>
</gene>
<protein>
    <recommendedName>
        <fullName evidence="9">Cytochrome b5 heme-binding domain-containing protein</fullName>
    </recommendedName>
</protein>
<feature type="domain" description="Cytochrome b5 heme-binding" evidence="9">
    <location>
        <begin position="98"/>
        <end position="182"/>
    </location>
</feature>
<evidence type="ECO:0000313" key="11">
    <source>
        <dbReference type="Proteomes" id="UP000729913"/>
    </source>
</evidence>
<evidence type="ECO:0000256" key="8">
    <source>
        <dbReference type="RuleBase" id="RU362121"/>
    </source>
</evidence>
<dbReference type="AlphaFoldDB" id="A0A8J5QYA5"/>
<name>A0A8J5QYA5_9HYME</name>
<dbReference type="Pfam" id="PF00173">
    <property type="entry name" value="Cyt-b5"/>
    <property type="match status" value="2"/>
</dbReference>
<comment type="similarity">
    <text evidence="7 8">Belongs to the cytochrome b5 family.</text>
</comment>
<evidence type="ECO:0000256" key="6">
    <source>
        <dbReference type="ARBA" id="ARBA00023136"/>
    </source>
</evidence>
<keyword evidence="5 8" id="KW-0408">Iron</keyword>
<keyword evidence="2 8" id="KW-0349">Heme</keyword>
<keyword evidence="4 8" id="KW-0479">Metal-binding</keyword>
<reference evidence="10" key="1">
    <citation type="submission" date="2020-03" db="EMBL/GenBank/DDBJ databases">
        <authorList>
            <person name="Chebbi M.A."/>
            <person name="Drezen J.M."/>
        </authorList>
    </citation>
    <scope>NUCLEOTIDE SEQUENCE</scope>
    <source>
        <tissue evidence="10">Whole body</tissue>
    </source>
</reference>
<evidence type="ECO:0000256" key="1">
    <source>
        <dbReference type="ARBA" id="ARBA00004370"/>
    </source>
</evidence>
<comment type="caution">
    <text evidence="10">The sequence shown here is derived from an EMBL/GenBank/DDBJ whole genome shotgun (WGS) entry which is preliminary data.</text>
</comment>
<keyword evidence="6 8" id="KW-0472">Membrane</keyword>
<dbReference type="PROSITE" id="PS50255">
    <property type="entry name" value="CYTOCHROME_B5_2"/>
    <property type="match status" value="2"/>
</dbReference>
<evidence type="ECO:0000256" key="5">
    <source>
        <dbReference type="ARBA" id="ARBA00023004"/>
    </source>
</evidence>
<dbReference type="SMART" id="SM01117">
    <property type="entry name" value="Cyt-b5"/>
    <property type="match status" value="2"/>
</dbReference>
<dbReference type="InterPro" id="IPR018506">
    <property type="entry name" value="Cyt_B5_heme-BS"/>
</dbReference>
<dbReference type="GO" id="GO:0046872">
    <property type="term" value="F:metal ion binding"/>
    <property type="evidence" value="ECO:0007669"/>
    <property type="project" value="UniProtKB-UniRule"/>
</dbReference>